<keyword evidence="6" id="KW-1185">Reference proteome</keyword>
<protein>
    <recommendedName>
        <fullName evidence="4">PD-(D/E)XK endonuclease-like domain-containing protein</fullName>
    </recommendedName>
</protein>
<feature type="domain" description="PD-(D/E)XK endonuclease-like" evidence="4">
    <location>
        <begin position="9"/>
        <end position="254"/>
    </location>
</feature>
<sequence>MTVETQPRSVSQTQQYEQCGWRYYLQRVERVMPRPAAWGIHGTAFHSSAEAVERSGRAMTASEAVSHFSDLYSALVNASLDQEPNTDRWLSANGSGGEDIERRYRLGQEQTARYVEWAAEHQPTIWTTPAGTPAIELEFMVELGGVRVRGFIDQLTVEPDGSLRVRDLKTGTMKSAFQLETYKVAVEQSYDVPVNRGDWYMGKTGNLSRTVKLDQVTEEAIGKRFAVMDAGVKRGDFPAAPGFSCRFCDVSHACSYR</sequence>
<dbReference type="EMBL" id="BAAAHB010000013">
    <property type="protein sequence ID" value="GAA0455683.1"/>
    <property type="molecule type" value="Genomic_DNA"/>
</dbReference>
<evidence type="ECO:0000256" key="3">
    <source>
        <dbReference type="ARBA" id="ARBA00023204"/>
    </source>
</evidence>
<evidence type="ECO:0000256" key="2">
    <source>
        <dbReference type="ARBA" id="ARBA00022806"/>
    </source>
</evidence>
<dbReference type="InterPro" id="IPR011604">
    <property type="entry name" value="PDDEXK-like_dom_sf"/>
</dbReference>
<evidence type="ECO:0000313" key="5">
    <source>
        <dbReference type="EMBL" id="GAA0455683.1"/>
    </source>
</evidence>
<dbReference type="InterPro" id="IPR038726">
    <property type="entry name" value="PDDEXK_AddAB-type"/>
</dbReference>
<dbReference type="Pfam" id="PF12705">
    <property type="entry name" value="PDDEXK_1"/>
    <property type="match status" value="1"/>
</dbReference>
<evidence type="ECO:0000256" key="1">
    <source>
        <dbReference type="ARBA" id="ARBA00022763"/>
    </source>
</evidence>
<keyword evidence="2" id="KW-0547">Nucleotide-binding</keyword>
<keyword evidence="2" id="KW-0378">Hydrolase</keyword>
<dbReference type="RefSeq" id="WP_344088434.1">
    <property type="nucleotide sequence ID" value="NZ_BAAAHB010000013.1"/>
</dbReference>
<organism evidence="5 6">
    <name type="scientific">Streptomyces stramineus</name>
    <dbReference type="NCBI Taxonomy" id="173861"/>
    <lineage>
        <taxon>Bacteria</taxon>
        <taxon>Bacillati</taxon>
        <taxon>Actinomycetota</taxon>
        <taxon>Actinomycetes</taxon>
        <taxon>Kitasatosporales</taxon>
        <taxon>Streptomycetaceae</taxon>
        <taxon>Streptomyces</taxon>
    </lineage>
</organism>
<evidence type="ECO:0000259" key="4">
    <source>
        <dbReference type="Pfam" id="PF12705"/>
    </source>
</evidence>
<name>A0ABN0ZQI3_9ACTN</name>
<comment type="caution">
    <text evidence="5">The sequence shown here is derived from an EMBL/GenBank/DDBJ whole genome shotgun (WGS) entry which is preliminary data.</text>
</comment>
<dbReference type="Gene3D" id="3.90.320.10">
    <property type="match status" value="1"/>
</dbReference>
<proteinExistence type="predicted"/>
<reference evidence="5 6" key="1">
    <citation type="journal article" date="2019" name="Int. J. Syst. Evol. Microbiol.">
        <title>The Global Catalogue of Microorganisms (GCM) 10K type strain sequencing project: providing services to taxonomists for standard genome sequencing and annotation.</title>
        <authorList>
            <consortium name="The Broad Institute Genomics Platform"/>
            <consortium name="The Broad Institute Genome Sequencing Center for Infectious Disease"/>
            <person name="Wu L."/>
            <person name="Ma J."/>
        </authorList>
    </citation>
    <scope>NUCLEOTIDE SEQUENCE [LARGE SCALE GENOMIC DNA]</scope>
    <source>
        <strain evidence="5 6">JCM 10649</strain>
    </source>
</reference>
<evidence type="ECO:0000313" key="6">
    <source>
        <dbReference type="Proteomes" id="UP001499895"/>
    </source>
</evidence>
<keyword evidence="1" id="KW-0227">DNA damage</keyword>
<keyword evidence="2" id="KW-0347">Helicase</keyword>
<gene>
    <name evidence="5" type="ORF">GCM10009544_18010</name>
</gene>
<keyword evidence="3" id="KW-0234">DNA repair</keyword>
<dbReference type="Proteomes" id="UP001499895">
    <property type="component" value="Unassembled WGS sequence"/>
</dbReference>
<keyword evidence="2" id="KW-0067">ATP-binding</keyword>
<accession>A0ABN0ZQI3</accession>